<evidence type="ECO:0000313" key="2">
    <source>
        <dbReference type="EMBL" id="HGM58721.1"/>
    </source>
</evidence>
<dbReference type="InterPro" id="IPR001845">
    <property type="entry name" value="HTH_ArsR_DNA-bd_dom"/>
</dbReference>
<comment type="caution">
    <text evidence="2">The sequence shown here is derived from an EMBL/GenBank/DDBJ whole genome shotgun (WGS) entry which is preliminary data.</text>
</comment>
<feature type="domain" description="HTH arsR-type" evidence="1">
    <location>
        <begin position="1"/>
        <end position="69"/>
    </location>
</feature>
<dbReference type="InterPro" id="IPR036390">
    <property type="entry name" value="WH_DNA-bd_sf"/>
</dbReference>
<sequence length="69" mass="8239">MSDVKVDPRRIIVEILEKYGELNITRISKLSGYSFRSVAKYLSELVEQGFVEERRYGRLRLFRLRKTQT</sequence>
<protein>
    <submittedName>
        <fullName evidence="2">Transcriptional regulator</fullName>
    </submittedName>
</protein>
<name>A0A7C4D7C4_STAMA</name>
<gene>
    <name evidence="3" type="ORF">ENT92_01160</name>
    <name evidence="2" type="ORF">ENU14_03940</name>
</gene>
<evidence type="ECO:0000259" key="1">
    <source>
        <dbReference type="PROSITE" id="PS50987"/>
    </source>
</evidence>
<organism evidence="2">
    <name type="scientific">Staphylothermus marinus</name>
    <dbReference type="NCBI Taxonomy" id="2280"/>
    <lineage>
        <taxon>Archaea</taxon>
        <taxon>Thermoproteota</taxon>
        <taxon>Thermoprotei</taxon>
        <taxon>Desulfurococcales</taxon>
        <taxon>Desulfurococcaceae</taxon>
        <taxon>Staphylothermus</taxon>
    </lineage>
</organism>
<dbReference type="EMBL" id="DTAN01000046">
    <property type="protein sequence ID" value="HGU64812.1"/>
    <property type="molecule type" value="Genomic_DNA"/>
</dbReference>
<dbReference type="EMBL" id="DTBJ01000029">
    <property type="protein sequence ID" value="HGM58721.1"/>
    <property type="molecule type" value="Genomic_DNA"/>
</dbReference>
<dbReference type="PROSITE" id="PS50987">
    <property type="entry name" value="HTH_ARSR_2"/>
    <property type="match status" value="1"/>
</dbReference>
<dbReference type="Pfam" id="PF14947">
    <property type="entry name" value="HTH_45"/>
    <property type="match status" value="1"/>
</dbReference>
<reference evidence="2" key="1">
    <citation type="journal article" date="2020" name="mSystems">
        <title>Genome- and Community-Level Interaction Insights into Carbon Utilization and Element Cycling Functions of Hydrothermarchaeota in Hydrothermal Sediment.</title>
        <authorList>
            <person name="Zhou Z."/>
            <person name="Liu Y."/>
            <person name="Xu W."/>
            <person name="Pan J."/>
            <person name="Luo Z.H."/>
            <person name="Li M."/>
        </authorList>
    </citation>
    <scope>NUCLEOTIDE SEQUENCE [LARGE SCALE GENOMIC DNA]</scope>
    <source>
        <strain evidence="3">SpSt-622</strain>
        <strain evidence="2">SpSt-642</strain>
    </source>
</reference>
<dbReference type="InterPro" id="IPR038723">
    <property type="entry name" value="ArnR1-like_HTH"/>
</dbReference>
<dbReference type="GO" id="GO:0003700">
    <property type="term" value="F:DNA-binding transcription factor activity"/>
    <property type="evidence" value="ECO:0007669"/>
    <property type="project" value="InterPro"/>
</dbReference>
<dbReference type="SUPFAM" id="SSF46785">
    <property type="entry name" value="Winged helix' DNA-binding domain"/>
    <property type="match status" value="1"/>
</dbReference>
<dbReference type="Gene3D" id="1.10.10.10">
    <property type="entry name" value="Winged helix-like DNA-binding domain superfamily/Winged helix DNA-binding domain"/>
    <property type="match status" value="1"/>
</dbReference>
<accession>A0A7C4D7C4</accession>
<proteinExistence type="predicted"/>
<dbReference type="AlphaFoldDB" id="A0A7C4D7C4"/>
<evidence type="ECO:0000313" key="3">
    <source>
        <dbReference type="EMBL" id="HGU64812.1"/>
    </source>
</evidence>
<dbReference type="InterPro" id="IPR036388">
    <property type="entry name" value="WH-like_DNA-bd_sf"/>
</dbReference>